<accession>A0A2P2PJA5</accession>
<evidence type="ECO:0000313" key="1">
    <source>
        <dbReference type="EMBL" id="MBX54806.1"/>
    </source>
</evidence>
<reference evidence="1" key="1">
    <citation type="submission" date="2018-02" db="EMBL/GenBank/DDBJ databases">
        <title>Rhizophora mucronata_Transcriptome.</title>
        <authorList>
            <person name="Meera S.P."/>
            <person name="Sreeshan A."/>
            <person name="Augustine A."/>
        </authorList>
    </citation>
    <scope>NUCLEOTIDE SEQUENCE</scope>
    <source>
        <tissue evidence="1">Leaf</tissue>
    </source>
</reference>
<protein>
    <submittedName>
        <fullName evidence="1">Uncharacterized protein</fullName>
    </submittedName>
</protein>
<proteinExistence type="predicted"/>
<dbReference type="EMBL" id="GGEC01074322">
    <property type="protein sequence ID" value="MBX54806.1"/>
    <property type="molecule type" value="Transcribed_RNA"/>
</dbReference>
<sequence length="8" mass="1001">MALMFIYI</sequence>
<organism evidence="1">
    <name type="scientific">Rhizophora mucronata</name>
    <name type="common">Asiatic mangrove</name>
    <dbReference type="NCBI Taxonomy" id="61149"/>
    <lineage>
        <taxon>Eukaryota</taxon>
        <taxon>Viridiplantae</taxon>
        <taxon>Streptophyta</taxon>
        <taxon>Embryophyta</taxon>
        <taxon>Tracheophyta</taxon>
        <taxon>Spermatophyta</taxon>
        <taxon>Magnoliopsida</taxon>
        <taxon>eudicotyledons</taxon>
        <taxon>Gunneridae</taxon>
        <taxon>Pentapetalae</taxon>
        <taxon>rosids</taxon>
        <taxon>fabids</taxon>
        <taxon>Malpighiales</taxon>
        <taxon>Rhizophoraceae</taxon>
        <taxon>Rhizophora</taxon>
    </lineage>
</organism>
<name>A0A2P2PJA5_RHIMU</name>